<sequence length="69" mass="8004">MFLPFVYLIIKLFYIVIDWRESEGRGGIFLSFCCLVQFLGWEGSKIPHLIFSPLQYWGDLEGTEEGKGI</sequence>
<dbReference type="Gramene" id="KRH60626">
    <property type="protein sequence ID" value="KRH60626"/>
    <property type="gene ID" value="GLYMA_04G000900"/>
</dbReference>
<reference evidence="2 3" key="1">
    <citation type="journal article" date="2010" name="Nature">
        <title>Genome sequence of the palaeopolyploid soybean.</title>
        <authorList>
            <person name="Schmutz J."/>
            <person name="Cannon S.B."/>
            <person name="Schlueter J."/>
            <person name="Ma J."/>
            <person name="Mitros T."/>
            <person name="Nelson W."/>
            <person name="Hyten D.L."/>
            <person name="Song Q."/>
            <person name="Thelen J.J."/>
            <person name="Cheng J."/>
            <person name="Xu D."/>
            <person name="Hellsten U."/>
            <person name="May G.D."/>
            <person name="Yu Y."/>
            <person name="Sakurai T."/>
            <person name="Umezawa T."/>
            <person name="Bhattacharyya M.K."/>
            <person name="Sandhu D."/>
            <person name="Valliyodan B."/>
            <person name="Lindquist E."/>
            <person name="Peto M."/>
            <person name="Grant D."/>
            <person name="Shu S."/>
            <person name="Goodstein D."/>
            <person name="Barry K."/>
            <person name="Futrell-Griggs M."/>
            <person name="Abernathy B."/>
            <person name="Du J."/>
            <person name="Tian Z."/>
            <person name="Zhu L."/>
            <person name="Gill N."/>
            <person name="Joshi T."/>
            <person name="Libault M."/>
            <person name="Sethuraman A."/>
            <person name="Zhang X.-C."/>
            <person name="Shinozaki K."/>
            <person name="Nguyen H.T."/>
            <person name="Wing R.A."/>
            <person name="Cregan P."/>
            <person name="Specht J."/>
            <person name="Grimwood J."/>
            <person name="Rokhsar D."/>
            <person name="Stacey G."/>
            <person name="Shoemaker R.C."/>
            <person name="Jackson S.A."/>
        </authorList>
    </citation>
    <scope>NUCLEOTIDE SEQUENCE</scope>
    <source>
        <strain evidence="3">cv. Williams 82</strain>
        <tissue evidence="2">Callus</tissue>
    </source>
</reference>
<dbReference type="EMBL" id="CM000837">
    <property type="protein sequence ID" value="KRH60626.1"/>
    <property type="molecule type" value="Genomic_DNA"/>
</dbReference>
<evidence type="ECO:0000313" key="3">
    <source>
        <dbReference type="EnsemblPlants" id="KRH60626"/>
    </source>
</evidence>
<dbReference type="EnsemblPlants" id="KRH60626">
    <property type="protein sequence ID" value="KRH60626"/>
    <property type="gene ID" value="GLYMA_04G000900"/>
</dbReference>
<dbReference type="AlphaFoldDB" id="A0A0R0K5U2"/>
<reference evidence="3" key="2">
    <citation type="submission" date="2018-02" db="UniProtKB">
        <authorList>
            <consortium name="EnsemblPlants"/>
        </authorList>
    </citation>
    <scope>IDENTIFICATION</scope>
    <source>
        <strain evidence="3">Williams 82</strain>
    </source>
</reference>
<evidence type="ECO:0000313" key="2">
    <source>
        <dbReference type="EMBL" id="KRH60626.1"/>
    </source>
</evidence>
<reference evidence="2" key="3">
    <citation type="submission" date="2018-07" db="EMBL/GenBank/DDBJ databases">
        <title>WGS assembly of Glycine max.</title>
        <authorList>
            <person name="Schmutz J."/>
            <person name="Cannon S."/>
            <person name="Schlueter J."/>
            <person name="Ma J."/>
            <person name="Mitros T."/>
            <person name="Nelson W."/>
            <person name="Hyten D."/>
            <person name="Song Q."/>
            <person name="Thelen J."/>
            <person name="Cheng J."/>
            <person name="Xu D."/>
            <person name="Hellsten U."/>
            <person name="May G."/>
            <person name="Yu Y."/>
            <person name="Sakurai T."/>
            <person name="Umezawa T."/>
            <person name="Bhattacharyya M."/>
            <person name="Sandhu D."/>
            <person name="Valliyodan B."/>
            <person name="Lindquist E."/>
            <person name="Peto M."/>
            <person name="Grant D."/>
            <person name="Shu S."/>
            <person name="Goodstein D."/>
            <person name="Barry K."/>
            <person name="Futrell-Griggs M."/>
            <person name="Abernathy B."/>
            <person name="Du J."/>
            <person name="Tian Z."/>
            <person name="Zhu L."/>
            <person name="Gill N."/>
            <person name="Joshi T."/>
            <person name="Libault M."/>
            <person name="Sethuraman A."/>
            <person name="Zhang X."/>
            <person name="Shinozaki K."/>
            <person name="Nguyen H."/>
            <person name="Wing R."/>
            <person name="Cregan P."/>
            <person name="Specht J."/>
            <person name="Grimwood J."/>
            <person name="Rokhsar D."/>
            <person name="Stacey G."/>
            <person name="Shoemaker R."/>
            <person name="Jackson S."/>
        </authorList>
    </citation>
    <scope>NUCLEOTIDE SEQUENCE</scope>
    <source>
        <tissue evidence="2">Callus</tissue>
    </source>
</reference>
<feature type="chain" id="PRO_5014522172" evidence="1">
    <location>
        <begin position="25"/>
        <end position="69"/>
    </location>
</feature>
<evidence type="ECO:0000256" key="1">
    <source>
        <dbReference type="SAM" id="SignalP"/>
    </source>
</evidence>
<accession>A0A0R0K5U2</accession>
<keyword evidence="1" id="KW-0732">Signal</keyword>
<dbReference type="InParanoid" id="A0A0R0K5U2"/>
<dbReference type="Proteomes" id="UP000008827">
    <property type="component" value="Chromosome 4"/>
</dbReference>
<feature type="signal peptide" evidence="1">
    <location>
        <begin position="1"/>
        <end position="24"/>
    </location>
</feature>
<organism evidence="2">
    <name type="scientific">Glycine max</name>
    <name type="common">Soybean</name>
    <name type="synonym">Glycine hispida</name>
    <dbReference type="NCBI Taxonomy" id="3847"/>
    <lineage>
        <taxon>Eukaryota</taxon>
        <taxon>Viridiplantae</taxon>
        <taxon>Streptophyta</taxon>
        <taxon>Embryophyta</taxon>
        <taxon>Tracheophyta</taxon>
        <taxon>Spermatophyta</taxon>
        <taxon>Magnoliopsida</taxon>
        <taxon>eudicotyledons</taxon>
        <taxon>Gunneridae</taxon>
        <taxon>Pentapetalae</taxon>
        <taxon>rosids</taxon>
        <taxon>fabids</taxon>
        <taxon>Fabales</taxon>
        <taxon>Fabaceae</taxon>
        <taxon>Papilionoideae</taxon>
        <taxon>50 kb inversion clade</taxon>
        <taxon>NPAAA clade</taxon>
        <taxon>indigoferoid/millettioid clade</taxon>
        <taxon>Phaseoleae</taxon>
        <taxon>Glycine</taxon>
        <taxon>Glycine subgen. Soja</taxon>
    </lineage>
</organism>
<protein>
    <submittedName>
        <fullName evidence="2 3">Uncharacterized protein</fullName>
    </submittedName>
</protein>
<proteinExistence type="predicted"/>
<keyword evidence="4" id="KW-1185">Reference proteome</keyword>
<gene>
    <name evidence="2" type="ORF">GLYMA_04G000900</name>
</gene>
<evidence type="ECO:0000313" key="4">
    <source>
        <dbReference type="Proteomes" id="UP000008827"/>
    </source>
</evidence>
<name>A0A0R0K5U2_SOYBN</name>